<sequence>MRSQIEHERSDLPCPKRPKLEETSKHDSYDSDDWETLSDDFRLLDEEWDKSGGFDVDLSKLRHTFGYGSVDLDESDLASSSEPHENNNRDFLNRISKMAISYYNERTDTSLELVKVLRANFHPSAAITLYITFEAYDIWDVNNQTKRYQAVVRYLPWDIKVCSCCPAPSSSI</sequence>
<evidence type="ECO:0000313" key="3">
    <source>
        <dbReference type="RefSeq" id="XP_010491034.1"/>
    </source>
</evidence>
<protein>
    <submittedName>
        <fullName evidence="3">Uncharacterized protein LOC104768700</fullName>
    </submittedName>
</protein>
<reference evidence="3" key="2">
    <citation type="submission" date="2025-08" db="UniProtKB">
        <authorList>
            <consortium name="RefSeq"/>
        </authorList>
    </citation>
    <scope>IDENTIFICATION</scope>
    <source>
        <tissue evidence="3">Leaf</tissue>
    </source>
</reference>
<feature type="region of interest" description="Disordered" evidence="1">
    <location>
        <begin position="1"/>
        <end position="33"/>
    </location>
</feature>
<dbReference type="NCBIfam" id="TIGR01638">
    <property type="entry name" value="Atha_cystat_rel"/>
    <property type="match status" value="1"/>
</dbReference>
<reference evidence="2" key="1">
    <citation type="journal article" date="2014" name="Nat. Commun.">
        <title>The emerging biofuel crop Camelina sativa retains a highly undifferentiated hexaploid genome structure.</title>
        <authorList>
            <person name="Kagale S."/>
            <person name="Koh C."/>
            <person name="Nixon J."/>
            <person name="Bollina V."/>
            <person name="Clarke W.E."/>
            <person name="Tuteja R."/>
            <person name="Spillane C."/>
            <person name="Robinson S.J."/>
            <person name="Links M.G."/>
            <person name="Clarke C."/>
            <person name="Higgins E.E."/>
            <person name="Huebert T."/>
            <person name="Sharpe A.G."/>
            <person name="Parkin I.A."/>
        </authorList>
    </citation>
    <scope>NUCLEOTIDE SEQUENCE [LARGE SCALE GENOMIC DNA]</scope>
    <source>
        <strain evidence="2">cv. DH55</strain>
    </source>
</reference>
<dbReference type="Gene3D" id="3.10.450.10">
    <property type="match status" value="1"/>
</dbReference>
<evidence type="ECO:0000256" key="1">
    <source>
        <dbReference type="SAM" id="MobiDB-lite"/>
    </source>
</evidence>
<dbReference type="InterPro" id="IPR046350">
    <property type="entry name" value="Cystatin_sf"/>
</dbReference>
<dbReference type="RefSeq" id="XP_010491034.1">
    <property type="nucleotide sequence ID" value="XM_010492732.2"/>
</dbReference>
<keyword evidence="2" id="KW-1185">Reference proteome</keyword>
<evidence type="ECO:0000313" key="2">
    <source>
        <dbReference type="Proteomes" id="UP000694864"/>
    </source>
</evidence>
<feature type="compositionally biased region" description="Basic and acidic residues" evidence="1">
    <location>
        <begin position="18"/>
        <end position="29"/>
    </location>
</feature>
<dbReference type="PANTHER" id="PTHR31228">
    <property type="entry name" value="CYSTATIN/MONELLIN SUPERFAMILY PROTEIN"/>
    <property type="match status" value="1"/>
</dbReference>
<accession>A0ABM0XU17</accession>
<dbReference type="PANTHER" id="PTHR31228:SF22">
    <property type="entry name" value="CYSTATIN_MONELLIN SUPERFAMILY PROTEIN"/>
    <property type="match status" value="1"/>
</dbReference>
<dbReference type="GeneID" id="104768700"/>
<feature type="compositionally biased region" description="Basic and acidic residues" evidence="1">
    <location>
        <begin position="1"/>
        <end position="11"/>
    </location>
</feature>
<dbReference type="SUPFAM" id="SSF54403">
    <property type="entry name" value="Cystatin/monellin"/>
    <property type="match status" value="1"/>
</dbReference>
<organism evidence="2 3">
    <name type="scientific">Camelina sativa</name>
    <name type="common">False flax</name>
    <name type="synonym">Myagrum sativum</name>
    <dbReference type="NCBI Taxonomy" id="90675"/>
    <lineage>
        <taxon>Eukaryota</taxon>
        <taxon>Viridiplantae</taxon>
        <taxon>Streptophyta</taxon>
        <taxon>Embryophyta</taxon>
        <taxon>Tracheophyta</taxon>
        <taxon>Spermatophyta</taxon>
        <taxon>Magnoliopsida</taxon>
        <taxon>eudicotyledons</taxon>
        <taxon>Gunneridae</taxon>
        <taxon>Pentapetalae</taxon>
        <taxon>rosids</taxon>
        <taxon>malvids</taxon>
        <taxon>Brassicales</taxon>
        <taxon>Brassicaceae</taxon>
        <taxon>Camelineae</taxon>
        <taxon>Camelina</taxon>
    </lineage>
</organism>
<gene>
    <name evidence="3" type="primary">LOC104768700</name>
</gene>
<proteinExistence type="predicted"/>
<dbReference type="Proteomes" id="UP000694864">
    <property type="component" value="Chromosome 20"/>
</dbReference>
<dbReference type="InterPro" id="IPR006525">
    <property type="entry name" value="Cystatin-related_pln"/>
</dbReference>
<name>A0ABM0XU17_CAMSA</name>